<proteinExistence type="predicted"/>
<evidence type="ECO:0000313" key="3">
    <source>
        <dbReference type="Proteomes" id="UP000626109"/>
    </source>
</evidence>
<feature type="non-terminal residue" evidence="2">
    <location>
        <position position="281"/>
    </location>
</feature>
<evidence type="ECO:0000256" key="1">
    <source>
        <dbReference type="SAM" id="MobiDB-lite"/>
    </source>
</evidence>
<dbReference type="AlphaFoldDB" id="A0A813KZJ9"/>
<feature type="compositionally biased region" description="Basic and acidic residues" evidence="1">
    <location>
        <begin position="53"/>
        <end position="66"/>
    </location>
</feature>
<dbReference type="EMBL" id="CAJNNW010032891">
    <property type="protein sequence ID" value="CAE8715964.1"/>
    <property type="molecule type" value="Genomic_DNA"/>
</dbReference>
<dbReference type="Pfam" id="PF18143">
    <property type="entry name" value="HAD_SAK_2"/>
    <property type="match status" value="1"/>
</dbReference>
<feature type="non-terminal residue" evidence="2">
    <location>
        <position position="1"/>
    </location>
</feature>
<name>A0A813KZJ9_POLGL</name>
<comment type="caution">
    <text evidence="2">The sequence shown here is derived from an EMBL/GenBank/DDBJ whole genome shotgun (WGS) entry which is preliminary data.</text>
</comment>
<accession>A0A813KZJ9</accession>
<organism evidence="2 3">
    <name type="scientific">Polarella glacialis</name>
    <name type="common">Dinoflagellate</name>
    <dbReference type="NCBI Taxonomy" id="89957"/>
    <lineage>
        <taxon>Eukaryota</taxon>
        <taxon>Sar</taxon>
        <taxon>Alveolata</taxon>
        <taxon>Dinophyceae</taxon>
        <taxon>Suessiales</taxon>
        <taxon>Suessiaceae</taxon>
        <taxon>Polarella</taxon>
    </lineage>
</organism>
<dbReference type="Gene3D" id="2.60.200.20">
    <property type="match status" value="1"/>
</dbReference>
<sequence>KRFLVDLKSTHGTFLDSKRLKPHSPVEWPAGVDAHFGSGSKAEVVRLGRGRRKQDSASDQKGEIEAKRRRTAESQVDIVELDSTVVKSSGASEDLLAALYGDMPEAKVVSCEVKAVKLDPLPPPVEDPTKILFLDIDGVLRPLHSRQDAFTNVKTIQINGALVPLLGNSEAKAGVDFWPVAMRALRHIVQKTGARIVLSSDWRKQEVLRDGIAASFIEYGIPPLYCQTPDLDGAAPGVLKALHASFREKRCKEIRKWLRAHPKVTLWCAVDDVDLGLVDTR</sequence>
<protein>
    <submittedName>
        <fullName evidence="2">Uncharacterized protein</fullName>
    </submittedName>
</protein>
<dbReference type="Proteomes" id="UP000626109">
    <property type="component" value="Unassembled WGS sequence"/>
</dbReference>
<feature type="region of interest" description="Disordered" evidence="1">
    <location>
        <begin position="44"/>
        <end position="68"/>
    </location>
</feature>
<evidence type="ECO:0000313" key="2">
    <source>
        <dbReference type="EMBL" id="CAE8715964.1"/>
    </source>
</evidence>
<gene>
    <name evidence="2" type="ORF">PGLA2088_LOCUS38864</name>
</gene>
<reference evidence="2" key="1">
    <citation type="submission" date="2021-02" db="EMBL/GenBank/DDBJ databases">
        <authorList>
            <person name="Dougan E. K."/>
            <person name="Rhodes N."/>
            <person name="Thang M."/>
            <person name="Chan C."/>
        </authorList>
    </citation>
    <scope>NUCLEOTIDE SEQUENCE</scope>
</reference>